<sequence>MQFPQMKRKTKPKPDTHCCFMCERSMQKVHLSSSSQLSVICYLNFTALKSGLNTKTAISVKW</sequence>
<protein>
    <submittedName>
        <fullName evidence="1">Uncharacterized protein</fullName>
    </submittedName>
</protein>
<evidence type="ECO:0000313" key="1">
    <source>
        <dbReference type="EMBL" id="JAI06526.1"/>
    </source>
</evidence>
<dbReference type="AlphaFoldDB" id="A0A0E9XXE2"/>
<reference evidence="1" key="1">
    <citation type="submission" date="2014-11" db="EMBL/GenBank/DDBJ databases">
        <authorList>
            <person name="Amaro Gonzalez C."/>
        </authorList>
    </citation>
    <scope>NUCLEOTIDE SEQUENCE</scope>
</reference>
<name>A0A0E9XXE2_ANGAN</name>
<dbReference type="EMBL" id="GBXM01002052">
    <property type="protein sequence ID" value="JAI06526.1"/>
    <property type="molecule type" value="Transcribed_RNA"/>
</dbReference>
<organism evidence="1">
    <name type="scientific">Anguilla anguilla</name>
    <name type="common">European freshwater eel</name>
    <name type="synonym">Muraena anguilla</name>
    <dbReference type="NCBI Taxonomy" id="7936"/>
    <lineage>
        <taxon>Eukaryota</taxon>
        <taxon>Metazoa</taxon>
        <taxon>Chordata</taxon>
        <taxon>Craniata</taxon>
        <taxon>Vertebrata</taxon>
        <taxon>Euteleostomi</taxon>
        <taxon>Actinopterygii</taxon>
        <taxon>Neopterygii</taxon>
        <taxon>Teleostei</taxon>
        <taxon>Anguilliformes</taxon>
        <taxon>Anguillidae</taxon>
        <taxon>Anguilla</taxon>
    </lineage>
</organism>
<proteinExistence type="predicted"/>
<accession>A0A0E9XXE2</accession>
<reference evidence="1" key="2">
    <citation type="journal article" date="2015" name="Fish Shellfish Immunol.">
        <title>Early steps in the European eel (Anguilla anguilla)-Vibrio vulnificus interaction in the gills: Role of the RtxA13 toxin.</title>
        <authorList>
            <person name="Callol A."/>
            <person name="Pajuelo D."/>
            <person name="Ebbesson L."/>
            <person name="Teles M."/>
            <person name="MacKenzie S."/>
            <person name="Amaro C."/>
        </authorList>
    </citation>
    <scope>NUCLEOTIDE SEQUENCE</scope>
</reference>